<keyword evidence="1" id="KW-0862">Zinc</keyword>
<feature type="domain" description="SWIM-type" evidence="2">
    <location>
        <begin position="156"/>
        <end position="186"/>
    </location>
</feature>
<proteinExistence type="predicted"/>
<evidence type="ECO:0000259" key="2">
    <source>
        <dbReference type="PROSITE" id="PS50966"/>
    </source>
</evidence>
<dbReference type="eggNOG" id="COG4279">
    <property type="taxonomic scope" value="Bacteria"/>
</dbReference>
<dbReference type="AlphaFoldDB" id="A6DIK7"/>
<evidence type="ECO:0000256" key="1">
    <source>
        <dbReference type="PROSITE-ProRule" id="PRU00325"/>
    </source>
</evidence>
<name>A6DIK7_9BACT</name>
<dbReference type="Pfam" id="PF04434">
    <property type="entry name" value="SWIM"/>
    <property type="match status" value="1"/>
</dbReference>
<reference evidence="3 4" key="1">
    <citation type="journal article" date="2010" name="J. Bacteriol.">
        <title>Genome sequence of Lentisphaera araneosa HTCC2155T, the type species of the order Lentisphaerales in the phylum Lentisphaerae.</title>
        <authorList>
            <person name="Thrash J.C."/>
            <person name="Cho J.C."/>
            <person name="Vergin K.L."/>
            <person name="Morris R.M."/>
            <person name="Giovannoni S.J."/>
        </authorList>
    </citation>
    <scope>NUCLEOTIDE SEQUENCE [LARGE SCALE GENOMIC DNA]</scope>
    <source>
        <strain evidence="3 4">HTCC2155</strain>
    </source>
</reference>
<comment type="caution">
    <text evidence="3">The sequence shown here is derived from an EMBL/GenBank/DDBJ whole genome shotgun (WGS) entry which is preliminary data.</text>
</comment>
<sequence length="251" mass="28100">MSRYGNYGGFGEYESKAQKLAKSKKKIAALKKKNPDIEPILIEGRLLARTWWGKAWNANLEKYSDLSNRLERGRSYVRNGSILDLQIHAGYITAQIMGSGSSIYKCRVDISPLSEKTWQIIKKQSSGSIASIGELLSGKFPKEMQELFAAKSDGLFPASSEIKKSCDCPDYASLCKHLAATLYGIGARFDHKPELIFTLRGIDSSELVSAVVESHKDDLISRAKKANKERQLKLKDKQLSKLFDIDFEMPD</sequence>
<evidence type="ECO:0000313" key="3">
    <source>
        <dbReference type="EMBL" id="EDM28293.1"/>
    </source>
</evidence>
<dbReference type="PROSITE" id="PS50966">
    <property type="entry name" value="ZF_SWIM"/>
    <property type="match status" value="1"/>
</dbReference>
<dbReference type="Proteomes" id="UP000004947">
    <property type="component" value="Unassembled WGS sequence"/>
</dbReference>
<organism evidence="3 4">
    <name type="scientific">Lentisphaera araneosa HTCC2155</name>
    <dbReference type="NCBI Taxonomy" id="313628"/>
    <lineage>
        <taxon>Bacteria</taxon>
        <taxon>Pseudomonadati</taxon>
        <taxon>Lentisphaerota</taxon>
        <taxon>Lentisphaeria</taxon>
        <taxon>Lentisphaerales</taxon>
        <taxon>Lentisphaeraceae</taxon>
        <taxon>Lentisphaera</taxon>
    </lineage>
</organism>
<keyword evidence="1" id="KW-0479">Metal-binding</keyword>
<dbReference type="EMBL" id="ABCK01000005">
    <property type="protein sequence ID" value="EDM28293.1"/>
    <property type="molecule type" value="Genomic_DNA"/>
</dbReference>
<dbReference type="InterPro" id="IPR007527">
    <property type="entry name" value="Znf_SWIM"/>
</dbReference>
<dbReference type="PANTHER" id="PTHR38133">
    <property type="entry name" value="SLR1429 PROTEIN"/>
    <property type="match status" value="1"/>
</dbReference>
<evidence type="ECO:0000313" key="4">
    <source>
        <dbReference type="Proteomes" id="UP000004947"/>
    </source>
</evidence>
<protein>
    <submittedName>
        <fullName evidence="3">Zinc finger, SWIM-type</fullName>
    </submittedName>
</protein>
<dbReference type="STRING" id="313628.LNTAR_10271"/>
<accession>A6DIK7</accession>
<dbReference type="OrthoDB" id="188274at2"/>
<dbReference type="GO" id="GO:0008270">
    <property type="term" value="F:zinc ion binding"/>
    <property type="evidence" value="ECO:0007669"/>
    <property type="project" value="UniProtKB-KW"/>
</dbReference>
<dbReference type="PANTHER" id="PTHR38133:SF1">
    <property type="entry name" value="SLR1429 PROTEIN"/>
    <property type="match status" value="1"/>
</dbReference>
<keyword evidence="4" id="KW-1185">Reference proteome</keyword>
<dbReference type="RefSeq" id="WP_007277738.1">
    <property type="nucleotide sequence ID" value="NZ_ABCK01000005.1"/>
</dbReference>
<gene>
    <name evidence="3" type="ORF">LNTAR_10271</name>
</gene>
<keyword evidence="1" id="KW-0863">Zinc-finger</keyword>